<protein>
    <recommendedName>
        <fullName evidence="2">cysteine--tRNA ligase</fullName>
        <ecNumber evidence="2">6.1.1.16</ecNumber>
    </recommendedName>
    <alternativeName>
        <fullName evidence="10">Cysteinyl-tRNA synthetase</fullName>
    </alternativeName>
</protein>
<dbReference type="OrthoDB" id="438179at2759"/>
<reference evidence="13 14" key="1">
    <citation type="journal article" date="2013" name="MBio">
        <title>Genome sequencing of the plant pathogen Taphrina deformans, the causal agent of peach leaf curl.</title>
        <authorList>
            <person name="Cisse O.H."/>
            <person name="Almeida J.M.G.C.F."/>
            <person name="Fonseca A."/>
            <person name="Kumar A.A."/>
            <person name="Salojaervi J."/>
            <person name="Overmyer K."/>
            <person name="Hauser P.M."/>
            <person name="Pagni M."/>
        </authorList>
    </citation>
    <scope>NUCLEOTIDE SEQUENCE [LARGE SCALE GENOMIC DNA]</scope>
    <source>
        <strain evidence="14">PYCC 5710 / ATCC 11124 / CBS 356.35 / IMI 108563 / JCM 9778 / NBRC 8474</strain>
    </source>
</reference>
<evidence type="ECO:0000256" key="4">
    <source>
        <dbReference type="ARBA" id="ARBA00022723"/>
    </source>
</evidence>
<keyword evidence="3" id="KW-0436">Ligase</keyword>
<dbReference type="PRINTS" id="PR00983">
    <property type="entry name" value="TRNASYNTHCYS"/>
</dbReference>
<keyword evidence="7" id="KW-0067">ATP-binding</keyword>
<evidence type="ECO:0000256" key="9">
    <source>
        <dbReference type="ARBA" id="ARBA00023146"/>
    </source>
</evidence>
<evidence type="ECO:0000313" key="14">
    <source>
        <dbReference type="Proteomes" id="UP000013776"/>
    </source>
</evidence>
<keyword evidence="4" id="KW-0479">Metal-binding</keyword>
<evidence type="ECO:0000256" key="10">
    <source>
        <dbReference type="ARBA" id="ARBA00031499"/>
    </source>
</evidence>
<evidence type="ECO:0000256" key="3">
    <source>
        <dbReference type="ARBA" id="ARBA00022598"/>
    </source>
</evidence>
<dbReference type="EMBL" id="CAHR02000087">
    <property type="protein sequence ID" value="CCG82511.1"/>
    <property type="molecule type" value="Genomic_DNA"/>
</dbReference>
<keyword evidence="14" id="KW-1185">Reference proteome</keyword>
<dbReference type="GO" id="GO:0046872">
    <property type="term" value="F:metal ion binding"/>
    <property type="evidence" value="ECO:0007669"/>
    <property type="project" value="UniProtKB-KW"/>
</dbReference>
<keyword evidence="9" id="KW-0030">Aminoacyl-tRNA synthetase</keyword>
<dbReference type="STRING" id="1097556.R4X9R4"/>
<dbReference type="SUPFAM" id="SSF52374">
    <property type="entry name" value="Nucleotidylyl transferase"/>
    <property type="match status" value="1"/>
</dbReference>
<dbReference type="InterPro" id="IPR009080">
    <property type="entry name" value="tRNAsynth_Ia_anticodon-bd"/>
</dbReference>
<proteinExistence type="inferred from homology"/>
<sequence length="788" mass="90192">MLRRSRVLFLQLPTTVITTPAKMKPLRELVTQPVPLSFYDSLEKRIRPFTLTEGQDQVRWYSCGPTVYDASHMGHARNYVTTDILRRLIKDYFGYQVRYVQNVTDVDDKIIIKARHNLLFEQYKRRHASDWREQKHNIEAWWVAYRQKFLGHVDTEAGAWAANVPKARDVSSFPKDQMSIDTLTASAAILSGDSTPQDIDHYLDPLKDIIIFGIDTPDQVISNEDIFKSSKDLTTYWEQKFDEDMANLNVLKPDKVVRVTEFMQAIIDFVQNIIKNGFAYEANGSVYFNVAQFISSGHDYAKLKPSTMSASTDALLAEAEGSLSTQISHAKKSQRDFALWKASKSGEPYWQSPWGEGRPGWHIECSAMASCEFGSSMDIHSGGEDLTFPHHDNELAQSEAAHGCHEWVRYFLHTGHLHIHGMKMSKSLKNFITIEEVLTTGGMTSRTMRLLFLSGKWRGRVDYNDDLIKGVRTTEQKFSEYFVQFKALLNSSSSDSTVQDDSLQKSLQQCRDDVDAALANDFETPQMLGLLRDLLSEANKTLSSERPPIQTLREVTEYFTRLFEIVGIDAAEDGVGWQLEAQNESLLQEIQRVAEYRQQIREVAIKPLESSSRTTLDDIMTRFNDLTVLSPELLDFRTSLGTLLSSPTYTNQEIMTDLDNFRDYTLVNMGIALDDKKDSFILKSGNREELISKREQKLQEGREKAAKREETRRREVEQLERGKVPAQEMFRADAQYLRFDERGVPTHVRDADGQETAVSKSLSKKLAKEYGAQEKLNKKYNEWLLATQ</sequence>
<dbReference type="GO" id="GO:0005524">
    <property type="term" value="F:ATP binding"/>
    <property type="evidence" value="ECO:0007669"/>
    <property type="project" value="UniProtKB-KW"/>
</dbReference>
<evidence type="ECO:0000256" key="11">
    <source>
        <dbReference type="SAM" id="MobiDB-lite"/>
    </source>
</evidence>
<dbReference type="PANTHER" id="PTHR10890">
    <property type="entry name" value="CYSTEINYL-TRNA SYNTHETASE"/>
    <property type="match status" value="1"/>
</dbReference>
<dbReference type="GO" id="GO:0006423">
    <property type="term" value="P:cysteinyl-tRNA aminoacylation"/>
    <property type="evidence" value="ECO:0007669"/>
    <property type="project" value="InterPro"/>
</dbReference>
<dbReference type="eggNOG" id="KOG2007">
    <property type="taxonomic scope" value="Eukaryota"/>
</dbReference>
<dbReference type="InterPro" id="IPR032678">
    <property type="entry name" value="tRNA-synt_1_cat_dom"/>
</dbReference>
<dbReference type="SUPFAM" id="SSF47323">
    <property type="entry name" value="Anticodon-binding domain of a subclass of class I aminoacyl-tRNA synthetases"/>
    <property type="match status" value="1"/>
</dbReference>
<accession>R4X9R4</accession>
<evidence type="ECO:0000313" key="13">
    <source>
        <dbReference type="EMBL" id="CCG82511.1"/>
    </source>
</evidence>
<keyword evidence="8" id="KW-0648">Protein biosynthesis</keyword>
<dbReference type="CDD" id="cd00672">
    <property type="entry name" value="CysRS_core"/>
    <property type="match status" value="1"/>
</dbReference>
<dbReference type="NCBIfam" id="TIGR00435">
    <property type="entry name" value="cysS"/>
    <property type="match status" value="1"/>
</dbReference>
<comment type="caution">
    <text evidence="13">The sequence shown here is derived from an EMBL/GenBank/DDBJ whole genome shotgun (WGS) entry which is preliminary data.</text>
</comment>
<dbReference type="InterPro" id="IPR014729">
    <property type="entry name" value="Rossmann-like_a/b/a_fold"/>
</dbReference>
<organism evidence="13 14">
    <name type="scientific">Taphrina deformans (strain PYCC 5710 / ATCC 11124 / CBS 356.35 / IMI 108563 / JCM 9778 / NBRC 8474)</name>
    <name type="common">Peach leaf curl fungus</name>
    <name type="synonym">Lalaria deformans</name>
    <dbReference type="NCBI Taxonomy" id="1097556"/>
    <lineage>
        <taxon>Eukaryota</taxon>
        <taxon>Fungi</taxon>
        <taxon>Dikarya</taxon>
        <taxon>Ascomycota</taxon>
        <taxon>Taphrinomycotina</taxon>
        <taxon>Taphrinomycetes</taxon>
        <taxon>Taphrinales</taxon>
        <taxon>Taphrinaceae</taxon>
        <taxon>Taphrina</taxon>
    </lineage>
</organism>
<dbReference type="GO" id="GO:0004817">
    <property type="term" value="F:cysteine-tRNA ligase activity"/>
    <property type="evidence" value="ECO:0007669"/>
    <property type="project" value="UniProtKB-EC"/>
</dbReference>
<keyword evidence="6" id="KW-0862">Zinc</keyword>
<evidence type="ECO:0000256" key="5">
    <source>
        <dbReference type="ARBA" id="ARBA00022741"/>
    </source>
</evidence>
<feature type="region of interest" description="Disordered" evidence="11">
    <location>
        <begin position="694"/>
        <end position="719"/>
    </location>
</feature>
<dbReference type="Gene3D" id="3.40.50.620">
    <property type="entry name" value="HUPs"/>
    <property type="match status" value="2"/>
</dbReference>
<dbReference type="EC" id="6.1.1.16" evidence="2"/>
<keyword evidence="5" id="KW-0547">Nucleotide-binding</keyword>
<name>R4X9R4_TAPDE</name>
<dbReference type="GO" id="GO:0005737">
    <property type="term" value="C:cytoplasm"/>
    <property type="evidence" value="ECO:0007669"/>
    <property type="project" value="TreeGrafter"/>
</dbReference>
<evidence type="ECO:0000256" key="1">
    <source>
        <dbReference type="ARBA" id="ARBA00001947"/>
    </source>
</evidence>
<evidence type="ECO:0000256" key="2">
    <source>
        <dbReference type="ARBA" id="ARBA00012832"/>
    </source>
</evidence>
<dbReference type="VEuPathDB" id="FungiDB:TAPDE_002528"/>
<comment type="cofactor">
    <cofactor evidence="1">
        <name>Zn(2+)</name>
        <dbReference type="ChEBI" id="CHEBI:29105"/>
    </cofactor>
</comment>
<gene>
    <name evidence="13" type="ORF">TAPDE_002528</name>
</gene>
<evidence type="ECO:0000259" key="12">
    <source>
        <dbReference type="Pfam" id="PF01406"/>
    </source>
</evidence>
<dbReference type="Pfam" id="PF01406">
    <property type="entry name" value="tRNA-synt_1e"/>
    <property type="match status" value="1"/>
</dbReference>
<dbReference type="InterPro" id="IPR015803">
    <property type="entry name" value="Cys-tRNA-ligase"/>
</dbReference>
<evidence type="ECO:0000256" key="8">
    <source>
        <dbReference type="ARBA" id="ARBA00022917"/>
    </source>
</evidence>
<evidence type="ECO:0000256" key="7">
    <source>
        <dbReference type="ARBA" id="ARBA00022840"/>
    </source>
</evidence>
<dbReference type="PANTHER" id="PTHR10890:SF3">
    <property type="entry name" value="CYSTEINE--TRNA LIGASE, CYTOPLASMIC"/>
    <property type="match status" value="1"/>
</dbReference>
<dbReference type="Proteomes" id="UP000013776">
    <property type="component" value="Unassembled WGS sequence"/>
</dbReference>
<feature type="domain" description="tRNA synthetases class I catalytic" evidence="12">
    <location>
        <begin position="55"/>
        <end position="470"/>
    </location>
</feature>
<dbReference type="InterPro" id="IPR024909">
    <property type="entry name" value="Cys-tRNA/MSH_ligase"/>
</dbReference>
<dbReference type="HAMAP" id="MF_00041">
    <property type="entry name" value="Cys_tRNA_synth"/>
    <property type="match status" value="1"/>
</dbReference>
<dbReference type="Gene3D" id="1.20.120.1910">
    <property type="entry name" value="Cysteine-tRNA ligase, C-terminal anti-codon recognition domain"/>
    <property type="match status" value="1"/>
</dbReference>
<dbReference type="AlphaFoldDB" id="R4X9R4"/>
<evidence type="ECO:0000256" key="6">
    <source>
        <dbReference type="ARBA" id="ARBA00022833"/>
    </source>
</evidence>